<evidence type="ECO:0000256" key="3">
    <source>
        <dbReference type="ARBA" id="ARBA00022722"/>
    </source>
</evidence>
<dbReference type="GO" id="GO:0005829">
    <property type="term" value="C:cytosol"/>
    <property type="evidence" value="ECO:0007669"/>
    <property type="project" value="TreeGrafter"/>
</dbReference>
<dbReference type="EMBL" id="RKHR01000006">
    <property type="protein sequence ID" value="ROR98926.1"/>
    <property type="molecule type" value="Genomic_DNA"/>
</dbReference>
<dbReference type="OrthoDB" id="9796140at2"/>
<proteinExistence type="inferred from homology"/>
<evidence type="ECO:0000313" key="8">
    <source>
        <dbReference type="Proteomes" id="UP000275394"/>
    </source>
</evidence>
<evidence type="ECO:0000256" key="5">
    <source>
        <dbReference type="HAMAP-Rule" id="MF_00651"/>
    </source>
</evidence>
<evidence type="ECO:0000259" key="6">
    <source>
        <dbReference type="SMART" id="SM00732"/>
    </source>
</evidence>
<dbReference type="RefSeq" id="WP_123713495.1">
    <property type="nucleotide sequence ID" value="NZ_RKHR01000006.1"/>
</dbReference>
<dbReference type="HAMAP" id="MF_00651">
    <property type="entry name" value="Nuclease_YqgF"/>
    <property type="match status" value="1"/>
</dbReference>
<protein>
    <recommendedName>
        <fullName evidence="5">Putative pre-16S rRNA nuclease</fullName>
        <ecNumber evidence="5">3.1.-.-</ecNumber>
    </recommendedName>
</protein>
<evidence type="ECO:0000256" key="2">
    <source>
        <dbReference type="ARBA" id="ARBA00022517"/>
    </source>
</evidence>
<dbReference type="SUPFAM" id="SSF53098">
    <property type="entry name" value="Ribonuclease H-like"/>
    <property type="match status" value="1"/>
</dbReference>
<dbReference type="Gene3D" id="3.30.420.140">
    <property type="entry name" value="YqgF/RNase H-like domain"/>
    <property type="match status" value="1"/>
</dbReference>
<keyword evidence="1 5" id="KW-0963">Cytoplasm</keyword>
<organism evidence="7 8">
    <name type="scientific">Sinobacterium caligoides</name>
    <dbReference type="NCBI Taxonomy" id="933926"/>
    <lineage>
        <taxon>Bacteria</taxon>
        <taxon>Pseudomonadati</taxon>
        <taxon>Pseudomonadota</taxon>
        <taxon>Gammaproteobacteria</taxon>
        <taxon>Cellvibrionales</taxon>
        <taxon>Spongiibacteraceae</taxon>
        <taxon>Sinobacterium</taxon>
    </lineage>
</organism>
<feature type="domain" description="YqgF/RNase H-like" evidence="6">
    <location>
        <begin position="4"/>
        <end position="104"/>
    </location>
</feature>
<reference evidence="7 8" key="1">
    <citation type="submission" date="2018-11" db="EMBL/GenBank/DDBJ databases">
        <title>Genomic Encyclopedia of Type Strains, Phase IV (KMG-IV): sequencing the most valuable type-strain genomes for metagenomic binning, comparative biology and taxonomic classification.</title>
        <authorList>
            <person name="Goeker M."/>
        </authorList>
    </citation>
    <scope>NUCLEOTIDE SEQUENCE [LARGE SCALE GENOMIC DNA]</scope>
    <source>
        <strain evidence="7 8">DSM 100316</strain>
    </source>
</reference>
<dbReference type="SMART" id="SM00732">
    <property type="entry name" value="YqgFc"/>
    <property type="match status" value="1"/>
</dbReference>
<dbReference type="InterPro" id="IPR037027">
    <property type="entry name" value="YqgF/RNaseH-like_dom_sf"/>
</dbReference>
<dbReference type="Proteomes" id="UP000275394">
    <property type="component" value="Unassembled WGS sequence"/>
</dbReference>
<sequence length="139" mass="15295">MPARSLLAFDYGLKHIGVAQGQTVTQTASPLCVLKAKDGQPNWQQVEQLLTEWQPDLVIVGLPLNMDGSPSEMSARANKFANRVHGRFGVAVETIDERLSSYEAKGQVIERSGQRNFGQQTVDAIAAQLILQSWFNKQG</sequence>
<dbReference type="EC" id="3.1.-.-" evidence="5"/>
<dbReference type="Pfam" id="PF03652">
    <property type="entry name" value="RuvX"/>
    <property type="match status" value="1"/>
</dbReference>
<dbReference type="InterPro" id="IPR012337">
    <property type="entry name" value="RNaseH-like_sf"/>
</dbReference>
<keyword evidence="8" id="KW-1185">Reference proteome</keyword>
<evidence type="ECO:0000256" key="1">
    <source>
        <dbReference type="ARBA" id="ARBA00022490"/>
    </source>
</evidence>
<dbReference type="GO" id="GO:0004518">
    <property type="term" value="F:nuclease activity"/>
    <property type="evidence" value="ECO:0007669"/>
    <property type="project" value="UniProtKB-KW"/>
</dbReference>
<comment type="subcellular location">
    <subcellularLocation>
        <location evidence="5">Cytoplasm</location>
    </subcellularLocation>
</comment>
<gene>
    <name evidence="7" type="ORF">EDC56_3166</name>
</gene>
<dbReference type="GO" id="GO:0000967">
    <property type="term" value="P:rRNA 5'-end processing"/>
    <property type="evidence" value="ECO:0007669"/>
    <property type="project" value="UniProtKB-UniRule"/>
</dbReference>
<comment type="caution">
    <text evidence="7">The sequence shown here is derived from an EMBL/GenBank/DDBJ whole genome shotgun (WGS) entry which is preliminary data.</text>
</comment>
<dbReference type="NCBIfam" id="TIGR00250">
    <property type="entry name" value="RNAse_H_YqgF"/>
    <property type="match status" value="1"/>
</dbReference>
<comment type="similarity">
    <text evidence="5">Belongs to the YqgF HJR family.</text>
</comment>
<evidence type="ECO:0000256" key="4">
    <source>
        <dbReference type="ARBA" id="ARBA00022801"/>
    </source>
</evidence>
<comment type="function">
    <text evidence="5">Could be a nuclease involved in processing of the 5'-end of pre-16S rRNA.</text>
</comment>
<name>A0A3N2DGK1_9GAMM</name>
<evidence type="ECO:0000313" key="7">
    <source>
        <dbReference type="EMBL" id="ROR98926.1"/>
    </source>
</evidence>
<keyword evidence="3 5" id="KW-0540">Nuclease</keyword>
<dbReference type="InterPro" id="IPR005227">
    <property type="entry name" value="YqgF"/>
</dbReference>
<keyword evidence="4 5" id="KW-0378">Hydrolase</keyword>
<dbReference type="AlphaFoldDB" id="A0A3N2DGK1"/>
<dbReference type="CDD" id="cd16964">
    <property type="entry name" value="YqgF"/>
    <property type="match status" value="1"/>
</dbReference>
<accession>A0A3N2DGK1</accession>
<dbReference type="GO" id="GO:0016788">
    <property type="term" value="F:hydrolase activity, acting on ester bonds"/>
    <property type="evidence" value="ECO:0007669"/>
    <property type="project" value="UniProtKB-UniRule"/>
</dbReference>
<dbReference type="PANTHER" id="PTHR33317:SF4">
    <property type="entry name" value="POLYNUCLEOTIDYL TRANSFERASE, RIBONUCLEASE H-LIKE SUPERFAMILY PROTEIN"/>
    <property type="match status" value="1"/>
</dbReference>
<dbReference type="InterPro" id="IPR006641">
    <property type="entry name" value="YqgF/RNaseH-like_dom"/>
</dbReference>
<dbReference type="PANTHER" id="PTHR33317">
    <property type="entry name" value="POLYNUCLEOTIDYL TRANSFERASE, RIBONUCLEASE H-LIKE SUPERFAMILY PROTEIN"/>
    <property type="match status" value="1"/>
</dbReference>
<keyword evidence="2 5" id="KW-0690">Ribosome biogenesis</keyword>